<feature type="compositionally biased region" description="Polar residues" evidence="1">
    <location>
        <begin position="46"/>
        <end position="61"/>
    </location>
</feature>
<gene>
    <name evidence="2" type="ORF">UFOPK4248_00039</name>
</gene>
<proteinExistence type="predicted"/>
<evidence type="ECO:0000256" key="1">
    <source>
        <dbReference type="SAM" id="MobiDB-lite"/>
    </source>
</evidence>
<evidence type="ECO:0000313" key="2">
    <source>
        <dbReference type="EMBL" id="CAB5038818.1"/>
    </source>
</evidence>
<dbReference type="AlphaFoldDB" id="A0A6J7SE90"/>
<sequence length="76" mass="8251">MPDPLSQYDMYWPQMYAIEYAISTTMLGLVRNADFVSLALSSRTETSTPINAAGTNPNALNTLKRPPTLGSALTTV</sequence>
<protein>
    <submittedName>
        <fullName evidence="2">Unannotated protein</fullName>
    </submittedName>
</protein>
<reference evidence="2" key="1">
    <citation type="submission" date="2020-05" db="EMBL/GenBank/DDBJ databases">
        <authorList>
            <person name="Chiriac C."/>
            <person name="Salcher M."/>
            <person name="Ghai R."/>
            <person name="Kavagutti S V."/>
        </authorList>
    </citation>
    <scope>NUCLEOTIDE SEQUENCE</scope>
</reference>
<dbReference type="EMBL" id="CAFBQB010000002">
    <property type="protein sequence ID" value="CAB5038818.1"/>
    <property type="molecule type" value="Genomic_DNA"/>
</dbReference>
<feature type="region of interest" description="Disordered" evidence="1">
    <location>
        <begin position="46"/>
        <end position="76"/>
    </location>
</feature>
<organism evidence="2">
    <name type="scientific">freshwater metagenome</name>
    <dbReference type="NCBI Taxonomy" id="449393"/>
    <lineage>
        <taxon>unclassified sequences</taxon>
        <taxon>metagenomes</taxon>
        <taxon>ecological metagenomes</taxon>
    </lineage>
</organism>
<accession>A0A6J7SE90</accession>
<name>A0A6J7SE90_9ZZZZ</name>